<dbReference type="SUPFAM" id="SSF55874">
    <property type="entry name" value="ATPase domain of HSP90 chaperone/DNA topoisomerase II/histidine kinase"/>
    <property type="match status" value="1"/>
</dbReference>
<feature type="domain" description="Histidine kinase" evidence="9">
    <location>
        <begin position="308"/>
        <end position="553"/>
    </location>
</feature>
<dbReference type="AlphaFoldDB" id="A0A1J4V3Q2"/>
<reference evidence="10 11" key="1">
    <citation type="journal article" date="2016" name="Environ. Microbiol.">
        <title>Genomic resolution of a cold subsurface aquifer community provides metabolic insights for novel microbes adapted to high CO concentrations.</title>
        <authorList>
            <person name="Probst A.J."/>
            <person name="Castelle C.J."/>
            <person name="Singh A."/>
            <person name="Brown C.T."/>
            <person name="Anantharaman K."/>
            <person name="Sharon I."/>
            <person name="Hug L.A."/>
            <person name="Burstein D."/>
            <person name="Emerson J.B."/>
            <person name="Thomas B.C."/>
            <person name="Banfield J.F."/>
        </authorList>
    </citation>
    <scope>NUCLEOTIDE SEQUENCE [LARGE SCALE GENOMIC DNA]</scope>
    <source>
        <strain evidence="10">CG1_02_43_90</strain>
    </source>
</reference>
<dbReference type="InterPro" id="IPR003594">
    <property type="entry name" value="HATPase_dom"/>
</dbReference>
<dbReference type="CDD" id="cd00082">
    <property type="entry name" value="HisKA"/>
    <property type="match status" value="1"/>
</dbReference>
<dbReference type="InterPro" id="IPR036890">
    <property type="entry name" value="HATPase_C_sf"/>
</dbReference>
<feature type="transmembrane region" description="Helical" evidence="8">
    <location>
        <begin position="169"/>
        <end position="188"/>
    </location>
</feature>
<dbReference type="InterPro" id="IPR003661">
    <property type="entry name" value="HisK_dim/P_dom"/>
</dbReference>
<dbReference type="EMBL" id="MNVN01000015">
    <property type="protein sequence ID" value="OIO30600.1"/>
    <property type="molecule type" value="Genomic_DNA"/>
</dbReference>
<feature type="transmembrane region" description="Helical" evidence="8">
    <location>
        <begin position="250"/>
        <end position="272"/>
    </location>
</feature>
<feature type="transmembrane region" description="Helical" evidence="8">
    <location>
        <begin position="135"/>
        <end position="157"/>
    </location>
</feature>
<sequence>MNLFYTSSIILFFLSFFMGFLVYLKDKKNKLNRLWFIFSIFVATWSMLLYLVSSAQNELDAEKWQYALDISALGIPVAYFYFITNFLSLKVKRVTSIIIFGATLDLIFFSTTTLFKVGVIKKFAFFWVDTGPYYFIFPFFFLSLIFCAIALLVIEYRKKINSIERKKQIKYQLIAGAIGFSGGVVNFLPQLFDVFPFGSHIILVYTSIVSYMIFKYRLFNVRLILVEIAIFLLNLFLFLNIFTSYAKVDFILNVSVSVTVFILSTLLLRGIYRDINDREKIAVLAQNMSIANDRLRTMEEQKTEFVSIASHQLRTPLTVIKGYASMILEGTFGATSPTVREAVENLYKSSEKIVVLVEDLLTVSRIEQGRMALVFEKVNLVNFLQDVFSEIITETREAGIDIAFNVEGNKQFFVSIDPGKFKQALRHILDNAIKYTPGGGRIRVSISRENLSEKARIAISDTGIGMSPEQLKSIFESFNLRAEMNNSKSTKVNSKDDDNAEQELERSPIAKNNTMGIGLYIAEEIIDAHNGNLRIESAGTGTGTTVIVDIPCV</sequence>
<protein>
    <recommendedName>
        <fullName evidence="2">histidine kinase</fullName>
        <ecNumber evidence="2">2.7.13.3</ecNumber>
    </recommendedName>
</protein>
<gene>
    <name evidence="10" type="ORF">AUJ77_02215</name>
</gene>
<proteinExistence type="predicted"/>
<dbReference type="InterPro" id="IPR004358">
    <property type="entry name" value="Sig_transdc_His_kin-like_C"/>
</dbReference>
<feature type="region of interest" description="Disordered" evidence="7">
    <location>
        <begin position="486"/>
        <end position="508"/>
    </location>
</feature>
<dbReference type="SUPFAM" id="SSF47384">
    <property type="entry name" value="Homodimeric domain of signal transducing histidine kinase"/>
    <property type="match status" value="1"/>
</dbReference>
<feature type="transmembrane region" description="Helical" evidence="8">
    <location>
        <begin position="221"/>
        <end position="244"/>
    </location>
</feature>
<dbReference type="InterPro" id="IPR050736">
    <property type="entry name" value="Sensor_HK_Regulatory"/>
</dbReference>
<dbReference type="EC" id="2.7.13.3" evidence="2"/>
<feature type="transmembrane region" description="Helical" evidence="8">
    <location>
        <begin position="194"/>
        <end position="214"/>
    </location>
</feature>
<dbReference type="GO" id="GO:0000155">
    <property type="term" value="F:phosphorelay sensor kinase activity"/>
    <property type="evidence" value="ECO:0007669"/>
    <property type="project" value="InterPro"/>
</dbReference>
<dbReference type="Gene3D" id="3.30.565.10">
    <property type="entry name" value="Histidine kinase-like ATPase, C-terminal domain"/>
    <property type="match status" value="1"/>
</dbReference>
<evidence type="ECO:0000313" key="11">
    <source>
        <dbReference type="Proteomes" id="UP000181992"/>
    </source>
</evidence>
<feature type="transmembrane region" description="Helical" evidence="8">
    <location>
        <begin position="6"/>
        <end position="24"/>
    </location>
</feature>
<evidence type="ECO:0000256" key="4">
    <source>
        <dbReference type="ARBA" id="ARBA00022679"/>
    </source>
</evidence>
<dbReference type="STRING" id="1805281.AUJ77_02215"/>
<accession>A0A1J4V3Q2</accession>
<evidence type="ECO:0000256" key="8">
    <source>
        <dbReference type="SAM" id="Phobius"/>
    </source>
</evidence>
<dbReference type="Proteomes" id="UP000181992">
    <property type="component" value="Unassembled WGS sequence"/>
</dbReference>
<dbReference type="SMART" id="SM00388">
    <property type="entry name" value="HisKA"/>
    <property type="match status" value="1"/>
</dbReference>
<keyword evidence="8" id="KW-0472">Membrane</keyword>
<evidence type="ECO:0000256" key="7">
    <source>
        <dbReference type="SAM" id="MobiDB-lite"/>
    </source>
</evidence>
<dbReference type="SMART" id="SM00387">
    <property type="entry name" value="HATPase_c"/>
    <property type="match status" value="1"/>
</dbReference>
<keyword evidence="3" id="KW-0597">Phosphoprotein</keyword>
<dbReference type="InterPro" id="IPR036097">
    <property type="entry name" value="HisK_dim/P_sf"/>
</dbReference>
<keyword evidence="4" id="KW-0808">Transferase</keyword>
<feature type="transmembrane region" description="Helical" evidence="8">
    <location>
        <begin position="94"/>
        <end position="115"/>
    </location>
</feature>
<evidence type="ECO:0000256" key="6">
    <source>
        <dbReference type="ARBA" id="ARBA00023012"/>
    </source>
</evidence>
<evidence type="ECO:0000313" key="10">
    <source>
        <dbReference type="EMBL" id="OIO30600.1"/>
    </source>
</evidence>
<dbReference type="Gene3D" id="1.10.287.130">
    <property type="match status" value="1"/>
</dbReference>
<keyword evidence="5" id="KW-0418">Kinase</keyword>
<dbReference type="Pfam" id="PF02518">
    <property type="entry name" value="HATPase_c"/>
    <property type="match status" value="1"/>
</dbReference>
<feature type="transmembrane region" description="Helical" evidence="8">
    <location>
        <begin position="64"/>
        <end position="82"/>
    </location>
</feature>
<feature type="transmembrane region" description="Helical" evidence="8">
    <location>
        <begin position="31"/>
        <end position="52"/>
    </location>
</feature>
<feature type="compositionally biased region" description="Basic and acidic residues" evidence="7">
    <location>
        <begin position="493"/>
        <end position="508"/>
    </location>
</feature>
<dbReference type="CDD" id="cd00075">
    <property type="entry name" value="HATPase"/>
    <property type="match status" value="1"/>
</dbReference>
<comment type="caution">
    <text evidence="10">The sequence shown here is derived from an EMBL/GenBank/DDBJ whole genome shotgun (WGS) entry which is preliminary data.</text>
</comment>
<evidence type="ECO:0000256" key="3">
    <source>
        <dbReference type="ARBA" id="ARBA00022553"/>
    </source>
</evidence>
<dbReference type="PROSITE" id="PS50109">
    <property type="entry name" value="HIS_KIN"/>
    <property type="match status" value="1"/>
</dbReference>
<comment type="catalytic activity">
    <reaction evidence="1">
        <text>ATP + protein L-histidine = ADP + protein N-phospho-L-histidine.</text>
        <dbReference type="EC" id="2.7.13.3"/>
    </reaction>
</comment>
<dbReference type="InterPro" id="IPR005467">
    <property type="entry name" value="His_kinase_dom"/>
</dbReference>
<dbReference type="PANTHER" id="PTHR43711:SF1">
    <property type="entry name" value="HISTIDINE KINASE 1"/>
    <property type="match status" value="1"/>
</dbReference>
<evidence type="ECO:0000256" key="1">
    <source>
        <dbReference type="ARBA" id="ARBA00000085"/>
    </source>
</evidence>
<organism evidence="10 11">
    <name type="scientific">Candidatus Nomurabacteria bacterium CG1_02_43_90</name>
    <dbReference type="NCBI Taxonomy" id="1805281"/>
    <lineage>
        <taxon>Bacteria</taxon>
        <taxon>Candidatus Nomuraibacteriota</taxon>
    </lineage>
</organism>
<evidence type="ECO:0000259" key="9">
    <source>
        <dbReference type="PROSITE" id="PS50109"/>
    </source>
</evidence>
<name>A0A1J4V3Q2_9BACT</name>
<dbReference type="Pfam" id="PF00512">
    <property type="entry name" value="HisKA"/>
    <property type="match status" value="1"/>
</dbReference>
<keyword evidence="6" id="KW-0902">Two-component regulatory system</keyword>
<dbReference type="PRINTS" id="PR00344">
    <property type="entry name" value="BCTRLSENSOR"/>
</dbReference>
<evidence type="ECO:0000256" key="2">
    <source>
        <dbReference type="ARBA" id="ARBA00012438"/>
    </source>
</evidence>
<dbReference type="PANTHER" id="PTHR43711">
    <property type="entry name" value="TWO-COMPONENT HISTIDINE KINASE"/>
    <property type="match status" value="1"/>
</dbReference>
<dbReference type="FunFam" id="1.10.287.130:FF:000001">
    <property type="entry name" value="Two-component sensor histidine kinase"/>
    <property type="match status" value="1"/>
</dbReference>
<evidence type="ECO:0000256" key="5">
    <source>
        <dbReference type="ARBA" id="ARBA00022777"/>
    </source>
</evidence>
<keyword evidence="8" id="KW-1133">Transmembrane helix</keyword>
<keyword evidence="8" id="KW-0812">Transmembrane</keyword>